<dbReference type="GO" id="GO:0070124">
    <property type="term" value="P:mitochondrial translational initiation"/>
    <property type="evidence" value="ECO:0007669"/>
    <property type="project" value="TreeGrafter"/>
</dbReference>
<dbReference type="PANTHER" id="PTHR41237">
    <property type="entry name" value="37S RIBOSOMAL PROTEIN MRP21, MITOCHONDRIAL"/>
    <property type="match status" value="1"/>
</dbReference>
<proteinExistence type="inferred from homology"/>
<evidence type="ECO:0000313" key="5">
    <source>
        <dbReference type="Proteomes" id="UP000076761"/>
    </source>
</evidence>
<evidence type="ECO:0000256" key="3">
    <source>
        <dbReference type="ARBA" id="ARBA00023274"/>
    </source>
</evidence>
<dbReference type="AlphaFoldDB" id="A0A165T6R0"/>
<dbReference type="GO" id="GO:0003735">
    <property type="term" value="F:structural constituent of ribosome"/>
    <property type="evidence" value="ECO:0007669"/>
    <property type="project" value="InterPro"/>
</dbReference>
<evidence type="ECO:0000256" key="2">
    <source>
        <dbReference type="ARBA" id="ARBA00022980"/>
    </source>
</evidence>
<evidence type="ECO:0000313" key="4">
    <source>
        <dbReference type="EMBL" id="KZT26220.1"/>
    </source>
</evidence>
<dbReference type="EMBL" id="KV425567">
    <property type="protein sequence ID" value="KZT26220.1"/>
    <property type="molecule type" value="Genomic_DNA"/>
</dbReference>
<sequence>MSPEAMWKANHDTFMATMGRVNDAYSGRSVPVLKGDLDQAYRHLEARLVKNRVRAEVRYQERHEKKGEKRNRLKSQRWRRLFAHEVRKKVQLVDAIRRRGS</sequence>
<dbReference type="GO" id="GO:0005763">
    <property type="term" value="C:mitochondrial small ribosomal subunit"/>
    <property type="evidence" value="ECO:0007669"/>
    <property type="project" value="TreeGrafter"/>
</dbReference>
<name>A0A165T6R0_9AGAM</name>
<keyword evidence="5" id="KW-1185">Reference proteome</keyword>
<accession>A0A165T6R0</accession>
<dbReference type="STRING" id="1314782.A0A165T6R0"/>
<organism evidence="4 5">
    <name type="scientific">Neolentinus lepideus HHB14362 ss-1</name>
    <dbReference type="NCBI Taxonomy" id="1314782"/>
    <lineage>
        <taxon>Eukaryota</taxon>
        <taxon>Fungi</taxon>
        <taxon>Dikarya</taxon>
        <taxon>Basidiomycota</taxon>
        <taxon>Agaricomycotina</taxon>
        <taxon>Agaricomycetes</taxon>
        <taxon>Gloeophyllales</taxon>
        <taxon>Gloeophyllaceae</taxon>
        <taxon>Neolentinus</taxon>
    </lineage>
</organism>
<dbReference type="PANTHER" id="PTHR41237:SF1">
    <property type="entry name" value="SMALL RIBOSOMAL SUBUNIT PROTEIN BS21M"/>
    <property type="match status" value="1"/>
</dbReference>
<protein>
    <submittedName>
        <fullName evidence="4">Uncharacterized protein</fullName>
    </submittedName>
</protein>
<evidence type="ECO:0000256" key="1">
    <source>
        <dbReference type="ARBA" id="ARBA00006640"/>
    </source>
</evidence>
<gene>
    <name evidence="4" type="ORF">NEOLEDRAFT_1063632</name>
</gene>
<dbReference type="NCBIfam" id="TIGR00030">
    <property type="entry name" value="S21p"/>
    <property type="match status" value="1"/>
</dbReference>
<reference evidence="4 5" key="1">
    <citation type="journal article" date="2016" name="Mol. Biol. Evol.">
        <title>Comparative Genomics of Early-Diverging Mushroom-Forming Fungi Provides Insights into the Origins of Lignocellulose Decay Capabilities.</title>
        <authorList>
            <person name="Nagy L.G."/>
            <person name="Riley R."/>
            <person name="Tritt A."/>
            <person name="Adam C."/>
            <person name="Daum C."/>
            <person name="Floudas D."/>
            <person name="Sun H."/>
            <person name="Yadav J.S."/>
            <person name="Pangilinan J."/>
            <person name="Larsson K.H."/>
            <person name="Matsuura K."/>
            <person name="Barry K."/>
            <person name="Labutti K."/>
            <person name="Kuo R."/>
            <person name="Ohm R.A."/>
            <person name="Bhattacharya S.S."/>
            <person name="Shirouzu T."/>
            <person name="Yoshinaga Y."/>
            <person name="Martin F.M."/>
            <person name="Grigoriev I.V."/>
            <person name="Hibbett D.S."/>
        </authorList>
    </citation>
    <scope>NUCLEOTIDE SEQUENCE [LARGE SCALE GENOMIC DNA]</scope>
    <source>
        <strain evidence="4 5">HHB14362 ss-1</strain>
    </source>
</reference>
<dbReference type="InParanoid" id="A0A165T6R0"/>
<dbReference type="InterPro" id="IPR001911">
    <property type="entry name" value="Ribosomal_bS21"/>
</dbReference>
<keyword evidence="2" id="KW-0689">Ribosomal protein</keyword>
<dbReference type="OrthoDB" id="2501249at2759"/>
<comment type="similarity">
    <text evidence="1">Belongs to the bacterial ribosomal protein bS21 family.</text>
</comment>
<keyword evidence="3" id="KW-0687">Ribonucleoprotein</keyword>
<dbReference type="Proteomes" id="UP000076761">
    <property type="component" value="Unassembled WGS sequence"/>
</dbReference>
<dbReference type="InterPro" id="IPR052837">
    <property type="entry name" value="Mitoribosomal_bS21"/>
</dbReference>
<dbReference type="Pfam" id="PF01165">
    <property type="entry name" value="Ribosomal_S21"/>
    <property type="match status" value="1"/>
</dbReference>